<feature type="domain" description="D-alanyl-D-alanine carboxypeptidase-like core" evidence="1">
    <location>
        <begin position="141"/>
        <end position="265"/>
    </location>
</feature>
<proteinExistence type="predicted"/>
<dbReference type="RefSeq" id="WP_133321004.1">
    <property type="nucleotide sequence ID" value="NZ_SMTF01000003.1"/>
</dbReference>
<keyword evidence="2" id="KW-0121">Carboxypeptidase</keyword>
<dbReference type="GO" id="GO:0004180">
    <property type="term" value="F:carboxypeptidase activity"/>
    <property type="evidence" value="ECO:0007669"/>
    <property type="project" value="UniProtKB-KW"/>
</dbReference>
<name>A0A4V6PLQ0_9GAMM</name>
<accession>A0A4V6PLQ0</accession>
<dbReference type="Pfam" id="PF02557">
    <property type="entry name" value="VanY"/>
    <property type="match status" value="1"/>
</dbReference>
<protein>
    <submittedName>
        <fullName evidence="2">D-alanyl-D-alanine carboxypeptidase family protein</fullName>
    </submittedName>
</protein>
<dbReference type="InterPro" id="IPR058193">
    <property type="entry name" value="VanY/YodJ_core_dom"/>
</dbReference>
<reference evidence="2 3" key="1">
    <citation type="submission" date="2019-03" db="EMBL/GenBank/DDBJ databases">
        <title>Luteimonas zhaokaii sp.nov., isolated from the rectal contents of Plateau pika in Yushu, Qinghai Province, China.</title>
        <authorList>
            <person name="Zhang G."/>
        </authorList>
    </citation>
    <scope>NUCLEOTIDE SEQUENCE [LARGE SCALE GENOMIC DNA]</scope>
    <source>
        <strain evidence="2 3">B9</strain>
    </source>
</reference>
<dbReference type="InterPro" id="IPR052179">
    <property type="entry name" value="DD-CPase-like"/>
</dbReference>
<keyword evidence="3" id="KW-1185">Reference proteome</keyword>
<dbReference type="PANTHER" id="PTHR34385">
    <property type="entry name" value="D-ALANYL-D-ALANINE CARBOXYPEPTIDASE"/>
    <property type="match status" value="1"/>
</dbReference>
<dbReference type="PANTHER" id="PTHR34385:SF1">
    <property type="entry name" value="PEPTIDOGLYCAN L-ALANYL-D-GLUTAMATE ENDOPEPTIDASE CWLK"/>
    <property type="match status" value="1"/>
</dbReference>
<dbReference type="CDD" id="cd14852">
    <property type="entry name" value="LD-carboxypeptidase"/>
    <property type="match status" value="1"/>
</dbReference>
<dbReference type="AlphaFoldDB" id="A0A4V6PLQ0"/>
<comment type="caution">
    <text evidence="2">The sequence shown here is derived from an EMBL/GenBank/DDBJ whole genome shotgun (WGS) entry which is preliminary data.</text>
</comment>
<evidence type="ECO:0000313" key="3">
    <source>
        <dbReference type="Proteomes" id="UP000294796"/>
    </source>
</evidence>
<dbReference type="Gene3D" id="3.30.1380.10">
    <property type="match status" value="1"/>
</dbReference>
<dbReference type="SUPFAM" id="SSF55166">
    <property type="entry name" value="Hedgehog/DD-peptidase"/>
    <property type="match status" value="1"/>
</dbReference>
<evidence type="ECO:0000259" key="1">
    <source>
        <dbReference type="Pfam" id="PF02557"/>
    </source>
</evidence>
<keyword evidence="2" id="KW-0645">Protease</keyword>
<sequence>MRALRPTLLNTPDIELWPGGLLRARANHDARILARAIRVLRRKRDGRYLAAELPEGLMPLLPRWQHEPGIDEALDRLDAPICQTRRNAGHANALPLHRLEERLDALGIDADAYMARTGLALVPEPDHLAYAGRDRYHRPLWLHAGAARAWGAMREAAYRDGVVLDAISGYRSHDYQLGIFARKLTRGLSIERILAVNAAPGFSEHHDGRALDIGTPGEPPAEETFETTPAFDWLQAHAGAHGFRMSYPRDNPHDIVYEPWHWRFSNKAE</sequence>
<gene>
    <name evidence="2" type="ORF">E2F46_05025</name>
</gene>
<dbReference type="InterPro" id="IPR009045">
    <property type="entry name" value="Zn_M74/Hedgehog-like"/>
</dbReference>
<dbReference type="OrthoDB" id="9792074at2"/>
<dbReference type="Proteomes" id="UP000294796">
    <property type="component" value="Unassembled WGS sequence"/>
</dbReference>
<keyword evidence="2" id="KW-0378">Hydrolase</keyword>
<evidence type="ECO:0000313" key="2">
    <source>
        <dbReference type="EMBL" id="TDK25972.1"/>
    </source>
</evidence>
<dbReference type="EMBL" id="SMTF01000003">
    <property type="protein sequence ID" value="TDK25972.1"/>
    <property type="molecule type" value="Genomic_DNA"/>
</dbReference>
<organism evidence="2 3">
    <name type="scientific">Luteimonas aestuarii</name>
    <dbReference type="NCBI Taxonomy" id="453837"/>
    <lineage>
        <taxon>Bacteria</taxon>
        <taxon>Pseudomonadati</taxon>
        <taxon>Pseudomonadota</taxon>
        <taxon>Gammaproteobacteria</taxon>
        <taxon>Lysobacterales</taxon>
        <taxon>Lysobacteraceae</taxon>
        <taxon>Luteimonas</taxon>
    </lineage>
</organism>
<dbReference type="GO" id="GO:0006508">
    <property type="term" value="P:proteolysis"/>
    <property type="evidence" value="ECO:0007669"/>
    <property type="project" value="InterPro"/>
</dbReference>
<dbReference type="InterPro" id="IPR003709">
    <property type="entry name" value="VanY-like_core_dom"/>
</dbReference>